<protein>
    <recommendedName>
        <fullName evidence="1">DUF3825 domain-containing protein</fullName>
    </recommendedName>
</protein>
<reference evidence="2" key="1">
    <citation type="submission" date="2023-08" db="EMBL/GenBank/DDBJ databases">
        <authorList>
            <person name="Chen Y."/>
            <person name="Shah S."/>
            <person name="Dougan E. K."/>
            <person name="Thang M."/>
            <person name="Chan C."/>
        </authorList>
    </citation>
    <scope>NUCLEOTIDE SEQUENCE</scope>
</reference>
<feature type="domain" description="DUF3825" evidence="1">
    <location>
        <begin position="318"/>
        <end position="455"/>
    </location>
</feature>
<organism evidence="2 3">
    <name type="scientific">Effrenium voratum</name>
    <dbReference type="NCBI Taxonomy" id="2562239"/>
    <lineage>
        <taxon>Eukaryota</taxon>
        <taxon>Sar</taxon>
        <taxon>Alveolata</taxon>
        <taxon>Dinophyceae</taxon>
        <taxon>Suessiales</taxon>
        <taxon>Symbiodiniaceae</taxon>
        <taxon>Effrenium</taxon>
    </lineage>
</organism>
<evidence type="ECO:0000313" key="2">
    <source>
        <dbReference type="EMBL" id="CAJ1371797.1"/>
    </source>
</evidence>
<sequence length="494" mass="57163">MALKTRQVLELENFLNNMEWMWVRLARTHIKQPFKPTTSQEMLRMTELFVKEEGLNGKEKLKRAENAMNTFLFEEFGGACEALGIARPLVKVGDEGFTLSKKSFERLNKLHGSLGGKKFGTALLRSQAPAAAPAGAPKLRWFWDSLPALSNYKVKVRWHRAFLQQLYDSLAFDEIYFPKNIRLLSHYLKMHLRHRLAENHLDPFSSYIAWFGLRSPEKVPLAFLWNTGLRLRSDRRQRVLVLCTPQKNPDYEHQCPWFCSRVVRSGEIGDERVMQVHIRTALQAANIPFNYEAAAYPLLDKEMRPVVPETQRVRREYLTFDPEASVEFGGFYEHIYDEELPDRQRVPANARHLSKVELRDCVDDAIERARENPNVALSQWFCDKGTIRGTPQLILPLSFKLPSLNVDAGLVLDIYTREDSDDSFSAEQLRVIYHAKTIPPLDMAFSNVFVLQPRGGHWLHAGHEQVRNAEWMQHEAVDPDVEEVKELYKESDTD</sequence>
<comment type="caution">
    <text evidence="2">The sequence shown here is derived from an EMBL/GenBank/DDBJ whole genome shotgun (WGS) entry which is preliminary data.</text>
</comment>
<accession>A0AA36HNL4</accession>
<dbReference type="InterPro" id="IPR024437">
    <property type="entry name" value="DUF3825"/>
</dbReference>
<name>A0AA36HNL4_9DINO</name>
<dbReference type="AlphaFoldDB" id="A0AA36HNL4"/>
<gene>
    <name evidence="2" type="ORF">EVOR1521_LOCUS2028</name>
</gene>
<evidence type="ECO:0000313" key="3">
    <source>
        <dbReference type="Proteomes" id="UP001178507"/>
    </source>
</evidence>
<dbReference type="Proteomes" id="UP001178507">
    <property type="component" value="Unassembled WGS sequence"/>
</dbReference>
<evidence type="ECO:0000259" key="1">
    <source>
        <dbReference type="Pfam" id="PF12873"/>
    </source>
</evidence>
<keyword evidence="3" id="KW-1185">Reference proteome</keyword>
<dbReference type="EMBL" id="CAUJNA010000098">
    <property type="protein sequence ID" value="CAJ1371797.1"/>
    <property type="molecule type" value="Genomic_DNA"/>
</dbReference>
<proteinExistence type="predicted"/>
<dbReference type="Pfam" id="PF12873">
    <property type="entry name" value="DUF3825"/>
    <property type="match status" value="1"/>
</dbReference>